<dbReference type="NCBIfam" id="TIGR02607">
    <property type="entry name" value="antidote_HigA"/>
    <property type="match status" value="1"/>
</dbReference>
<dbReference type="Gene3D" id="1.10.260.40">
    <property type="entry name" value="lambda repressor-like DNA-binding domains"/>
    <property type="match status" value="1"/>
</dbReference>
<accession>A0A2K8L351</accession>
<evidence type="ECO:0000313" key="3">
    <source>
        <dbReference type="EMBL" id="ATX81683.1"/>
    </source>
</evidence>
<organism evidence="3 4">
    <name type="scientific">Mariprofundus ferrinatatus</name>
    <dbReference type="NCBI Taxonomy" id="1921087"/>
    <lineage>
        <taxon>Bacteria</taxon>
        <taxon>Pseudomonadati</taxon>
        <taxon>Pseudomonadota</taxon>
        <taxon>Candidatius Mariprofundia</taxon>
        <taxon>Mariprofundales</taxon>
        <taxon>Mariprofundaceae</taxon>
        <taxon>Mariprofundus</taxon>
    </lineage>
</organism>
<dbReference type="Proteomes" id="UP000231637">
    <property type="component" value="Chromosome"/>
</dbReference>
<feature type="domain" description="HTH cro/C1-type" evidence="2">
    <location>
        <begin position="41"/>
        <end position="86"/>
    </location>
</feature>
<dbReference type="GO" id="GO:0003677">
    <property type="term" value="F:DNA binding"/>
    <property type="evidence" value="ECO:0007669"/>
    <property type="project" value="UniProtKB-KW"/>
</dbReference>
<name>A0A2K8L351_9PROT</name>
<keyword evidence="4" id="KW-1185">Reference proteome</keyword>
<evidence type="ECO:0000256" key="1">
    <source>
        <dbReference type="ARBA" id="ARBA00023125"/>
    </source>
</evidence>
<dbReference type="Pfam" id="PF01381">
    <property type="entry name" value="HTH_3"/>
    <property type="match status" value="1"/>
</dbReference>
<dbReference type="PROSITE" id="PS50943">
    <property type="entry name" value="HTH_CROC1"/>
    <property type="match status" value="1"/>
</dbReference>
<keyword evidence="1" id="KW-0238">DNA-binding</keyword>
<evidence type="ECO:0000259" key="2">
    <source>
        <dbReference type="PROSITE" id="PS50943"/>
    </source>
</evidence>
<protein>
    <submittedName>
        <fullName evidence="3">Addiction module antidote protein, HigA family</fullName>
    </submittedName>
</protein>
<dbReference type="AlphaFoldDB" id="A0A2K8L351"/>
<reference evidence="3 4" key="1">
    <citation type="submission" date="2016-12" db="EMBL/GenBank/DDBJ databases">
        <title>Isolation and genomic insights into novel planktonic Zetaproteobacteria from stratified waters of the Chesapeake Bay.</title>
        <authorList>
            <person name="McAllister S.M."/>
            <person name="Kato S."/>
            <person name="Chan C.S."/>
            <person name="Chiu B.K."/>
            <person name="Field E.K."/>
        </authorList>
    </citation>
    <scope>NUCLEOTIDE SEQUENCE [LARGE SCALE GENOMIC DNA]</scope>
    <source>
        <strain evidence="3 4">CP-8</strain>
    </source>
</reference>
<dbReference type="SMART" id="SM00530">
    <property type="entry name" value="HTH_XRE"/>
    <property type="match status" value="1"/>
</dbReference>
<dbReference type="EMBL" id="CP018800">
    <property type="protein sequence ID" value="ATX81683.1"/>
    <property type="molecule type" value="Genomic_DNA"/>
</dbReference>
<dbReference type="PANTHER" id="PTHR36924">
    <property type="entry name" value="ANTITOXIN HIGA-1"/>
    <property type="match status" value="1"/>
</dbReference>
<sequence>MSINMDELNNIDYSDVATGENLNPVSPGDILLHDFMEPLSLSSNALARAMKVPTNRITGILNGTRNITADTALRLQAAFGVSASFWMGLQSRYNLEIAEAELAETIAAEVHRFAA</sequence>
<dbReference type="OrthoDB" id="9793869at2"/>
<dbReference type="PANTHER" id="PTHR36924:SF1">
    <property type="entry name" value="ANTITOXIN HIGA-1"/>
    <property type="match status" value="1"/>
</dbReference>
<evidence type="ECO:0000313" key="4">
    <source>
        <dbReference type="Proteomes" id="UP000231637"/>
    </source>
</evidence>
<dbReference type="CDD" id="cd00093">
    <property type="entry name" value="HTH_XRE"/>
    <property type="match status" value="1"/>
</dbReference>
<dbReference type="InterPro" id="IPR001387">
    <property type="entry name" value="Cro/C1-type_HTH"/>
</dbReference>
<dbReference type="InterPro" id="IPR013430">
    <property type="entry name" value="Toxin_antidote_HigA"/>
</dbReference>
<dbReference type="KEGG" id="mfn:Ga0123462_0813"/>
<dbReference type="InterPro" id="IPR010982">
    <property type="entry name" value="Lambda_DNA-bd_dom_sf"/>
</dbReference>
<gene>
    <name evidence="3" type="ORF">Ga0123462_0813</name>
</gene>
<dbReference type="SUPFAM" id="SSF47413">
    <property type="entry name" value="lambda repressor-like DNA-binding domains"/>
    <property type="match status" value="1"/>
</dbReference>
<proteinExistence type="predicted"/>